<evidence type="ECO:0000313" key="2">
    <source>
        <dbReference type="EMBL" id="SPQ00870.1"/>
    </source>
</evidence>
<gene>
    <name evidence="2" type="ORF">NBG4_360009</name>
</gene>
<evidence type="ECO:0000259" key="1">
    <source>
        <dbReference type="Pfam" id="PF01636"/>
    </source>
</evidence>
<accession>A0A2U3QHN2</accession>
<organism evidence="2 3">
    <name type="scientific">Candidatus Sulfobium mesophilum</name>
    <dbReference type="NCBI Taxonomy" id="2016548"/>
    <lineage>
        <taxon>Bacteria</taxon>
        <taxon>Pseudomonadati</taxon>
        <taxon>Nitrospirota</taxon>
        <taxon>Nitrospiria</taxon>
        <taxon>Nitrospirales</taxon>
        <taxon>Nitrospiraceae</taxon>
        <taxon>Candidatus Sulfobium</taxon>
    </lineage>
</organism>
<name>A0A2U3QHN2_9BACT</name>
<dbReference type="InterPro" id="IPR011009">
    <property type="entry name" value="Kinase-like_dom_sf"/>
</dbReference>
<dbReference type="Gene3D" id="3.20.20.140">
    <property type="entry name" value="Metal-dependent hydrolases"/>
    <property type="match status" value="1"/>
</dbReference>
<dbReference type="EMBL" id="OUUY01000082">
    <property type="protein sequence ID" value="SPQ00870.1"/>
    <property type="molecule type" value="Genomic_DNA"/>
</dbReference>
<dbReference type="AlphaFoldDB" id="A0A2U3QHN2"/>
<feature type="domain" description="Aminoglycoside phosphotransferase" evidence="1">
    <location>
        <begin position="222"/>
        <end position="426"/>
    </location>
</feature>
<dbReference type="GO" id="GO:0016740">
    <property type="term" value="F:transferase activity"/>
    <property type="evidence" value="ECO:0007669"/>
    <property type="project" value="UniProtKB-KW"/>
</dbReference>
<dbReference type="OrthoDB" id="9775360at2"/>
<keyword evidence="3" id="KW-1185">Reference proteome</keyword>
<evidence type="ECO:0000313" key="3">
    <source>
        <dbReference type="Proteomes" id="UP000245125"/>
    </source>
</evidence>
<dbReference type="CDD" id="cd07432">
    <property type="entry name" value="PHP_HisPPase"/>
    <property type="match status" value="1"/>
</dbReference>
<dbReference type="InterPro" id="IPR052018">
    <property type="entry name" value="PHP_domain"/>
</dbReference>
<dbReference type="GO" id="GO:0004534">
    <property type="term" value="F:5'-3' RNA exonuclease activity"/>
    <property type="evidence" value="ECO:0007669"/>
    <property type="project" value="TreeGrafter"/>
</dbReference>
<dbReference type="InterPro" id="IPR002575">
    <property type="entry name" value="Aminoglycoside_PTrfase"/>
</dbReference>
<dbReference type="Proteomes" id="UP000245125">
    <property type="component" value="Unassembled WGS sequence"/>
</dbReference>
<dbReference type="GO" id="GO:0035312">
    <property type="term" value="F:5'-3' DNA exonuclease activity"/>
    <property type="evidence" value="ECO:0007669"/>
    <property type="project" value="TreeGrafter"/>
</dbReference>
<protein>
    <submittedName>
        <fullName evidence="2">Putative Phosphotransferase, PolIIIAc domain-containing</fullName>
    </submittedName>
</protein>
<dbReference type="InterPro" id="IPR016195">
    <property type="entry name" value="Pol/histidinol_Pase-like"/>
</dbReference>
<sequence length="504" mass="57595">MILEMHCHTSEHSSCSHVSAADIAQHNFDIGLQGTVFTDHHYLWAPEEIKVLRRRLKVPDYYLILSGQEVTTPELGDVLVYGAGATIEKGTPLENIRKDFPHAAIVWAHPYRHENIPPSEKLLHPLIDGIEIFSSNHSLAESNRGLRDWHSLKFTAIAGTDTHALSYAGLYPTIFDHPVLTIAELAGEIRAARCRPFFKEIPRSGSSSTQVTEITIGDRGSGDIRERYVIKQHKNLSTWSSAARRSHVMDEIRRNGFEEGRFRVPKPLGNDRDSLTTIEEGIKGKTLFDKLVEADRGDAKHYLEMAAEWLARLHNLRLQIVPPEEFFSDERRRVELYLSAFYKTGNRHTRKAQEIMDRVIDFETSSYCQNPDKLIQGHGDFHPKNIFIGQDADNPASRFVAAIDFGSSYTMPPAFDVGTFLAQFRNQFYGRREVTDKVSEDVFLQKYMSESKKVDDDFLLQVEVFRARTSLSIGYYLIKLNLGESENLWRVLVEAEHHLARLWV</sequence>
<dbReference type="Gene3D" id="3.90.1200.10">
    <property type="match status" value="1"/>
</dbReference>
<proteinExistence type="predicted"/>
<dbReference type="PANTHER" id="PTHR42924">
    <property type="entry name" value="EXONUCLEASE"/>
    <property type="match status" value="1"/>
</dbReference>
<keyword evidence="2" id="KW-0808">Transferase</keyword>
<dbReference type="SUPFAM" id="SSF56112">
    <property type="entry name" value="Protein kinase-like (PK-like)"/>
    <property type="match status" value="1"/>
</dbReference>
<reference evidence="3" key="1">
    <citation type="submission" date="2018-03" db="EMBL/GenBank/DDBJ databases">
        <authorList>
            <person name="Zecchin S."/>
        </authorList>
    </citation>
    <scope>NUCLEOTIDE SEQUENCE [LARGE SCALE GENOMIC DNA]</scope>
</reference>
<dbReference type="SUPFAM" id="SSF89550">
    <property type="entry name" value="PHP domain-like"/>
    <property type="match status" value="1"/>
</dbReference>
<dbReference type="PANTHER" id="PTHR42924:SF3">
    <property type="entry name" value="POLYMERASE_HISTIDINOL PHOSPHATASE N-TERMINAL DOMAIN-CONTAINING PROTEIN"/>
    <property type="match status" value="1"/>
</dbReference>
<dbReference type="Pfam" id="PF01636">
    <property type="entry name" value="APH"/>
    <property type="match status" value="1"/>
</dbReference>